<dbReference type="EMBL" id="JBAMIC010000012">
    <property type="protein sequence ID" value="KAK7099076.1"/>
    <property type="molecule type" value="Genomic_DNA"/>
</dbReference>
<dbReference type="PANTHER" id="PTHR10342">
    <property type="entry name" value="ARYLSULFATASE"/>
    <property type="match status" value="1"/>
</dbReference>
<dbReference type="GO" id="GO:0046872">
    <property type="term" value="F:metal ion binding"/>
    <property type="evidence" value="ECO:0007669"/>
    <property type="project" value="UniProtKB-KW"/>
</dbReference>
<feature type="region of interest" description="Disordered" evidence="6">
    <location>
        <begin position="335"/>
        <end position="360"/>
    </location>
</feature>
<name>A0AAN9G8D3_9CAEN</name>
<reference evidence="8 9" key="1">
    <citation type="submission" date="2024-02" db="EMBL/GenBank/DDBJ databases">
        <title>Chromosome-scale genome assembly of the rough periwinkle Littorina saxatilis.</title>
        <authorList>
            <person name="De Jode A."/>
            <person name="Faria R."/>
            <person name="Formenti G."/>
            <person name="Sims Y."/>
            <person name="Smith T.P."/>
            <person name="Tracey A."/>
            <person name="Wood J.M.D."/>
            <person name="Zagrodzka Z.B."/>
            <person name="Johannesson K."/>
            <person name="Butlin R.K."/>
            <person name="Leder E.H."/>
        </authorList>
    </citation>
    <scope>NUCLEOTIDE SEQUENCE [LARGE SCALE GENOMIC DNA]</scope>
    <source>
        <strain evidence="8">Snail1</strain>
        <tissue evidence="8">Muscle</tissue>
    </source>
</reference>
<feature type="domain" description="Sulfatase N-terminal" evidence="7">
    <location>
        <begin position="1"/>
        <end position="216"/>
    </location>
</feature>
<evidence type="ECO:0000256" key="6">
    <source>
        <dbReference type="SAM" id="MobiDB-lite"/>
    </source>
</evidence>
<evidence type="ECO:0000313" key="8">
    <source>
        <dbReference type="EMBL" id="KAK7099076.1"/>
    </source>
</evidence>
<evidence type="ECO:0000256" key="2">
    <source>
        <dbReference type="ARBA" id="ARBA00008779"/>
    </source>
</evidence>
<dbReference type="AlphaFoldDB" id="A0AAN9G8D3"/>
<dbReference type="SUPFAM" id="SSF53649">
    <property type="entry name" value="Alkaline phosphatase-like"/>
    <property type="match status" value="1"/>
</dbReference>
<comment type="caution">
    <text evidence="8">The sequence shown here is derived from an EMBL/GenBank/DDBJ whole genome shotgun (WGS) entry which is preliminary data.</text>
</comment>
<dbReference type="InterPro" id="IPR000917">
    <property type="entry name" value="Sulfatase_N"/>
</dbReference>
<dbReference type="InterPro" id="IPR017850">
    <property type="entry name" value="Alkaline_phosphatase_core_sf"/>
</dbReference>
<dbReference type="Proteomes" id="UP001374579">
    <property type="component" value="Unassembled WGS sequence"/>
</dbReference>
<accession>A0AAN9G8D3</accession>
<protein>
    <recommendedName>
        <fullName evidence="7">Sulfatase N-terminal domain-containing protein</fullName>
    </recommendedName>
</protein>
<sequence>MVGKWHLGFCNWKYTPTYRGFDTFFGYYNGAEDYYTHMRDAGGTGFDFRFNTSIYHDGDRVYSAMLLADRAEEIIRSHDQSTPLFLYLPFQSVHAPLEVPKRFENMYSHIQTKDRRIYCGMVSALDEAFANVTQALEDTGIDKNMLLIFTTDNGGPTYKGANNWPLRGAKTTTWQGGTRASAFVYSKNLLSKTGYTNNEMIHAVDWFPTILELADIKEEGGIDGVSQLQTITGGAASRRTEFVYNIDEVNNISAIRYGDFKLIKGGAGDYNGWYPPPKLDGSTPDLPIADDTKIPEYMLFNVKEDPTEHNDLSEKDPENLQRLKQRLEYWMKSLVPAQNPPSDPKSNPKNFGGNWSPGWC</sequence>
<dbReference type="CDD" id="cd16029">
    <property type="entry name" value="4-S"/>
    <property type="match status" value="1"/>
</dbReference>
<dbReference type="Gene3D" id="3.40.720.10">
    <property type="entry name" value="Alkaline Phosphatase, subunit A"/>
    <property type="match status" value="1"/>
</dbReference>
<evidence type="ECO:0000256" key="4">
    <source>
        <dbReference type="ARBA" id="ARBA00022837"/>
    </source>
</evidence>
<comment type="similarity">
    <text evidence="2">Belongs to the sulfatase family.</text>
</comment>
<dbReference type="InterPro" id="IPR047115">
    <property type="entry name" value="ARSB"/>
</dbReference>
<evidence type="ECO:0000256" key="1">
    <source>
        <dbReference type="ARBA" id="ARBA00001913"/>
    </source>
</evidence>
<comment type="cofactor">
    <cofactor evidence="1">
        <name>Ca(2+)</name>
        <dbReference type="ChEBI" id="CHEBI:29108"/>
    </cofactor>
</comment>
<dbReference type="PANTHER" id="PTHR10342:SF273">
    <property type="entry name" value="RE14504P"/>
    <property type="match status" value="1"/>
</dbReference>
<proteinExistence type="inferred from homology"/>
<evidence type="ECO:0000256" key="5">
    <source>
        <dbReference type="ARBA" id="ARBA00023180"/>
    </source>
</evidence>
<evidence type="ECO:0000313" key="9">
    <source>
        <dbReference type="Proteomes" id="UP001374579"/>
    </source>
</evidence>
<dbReference type="Pfam" id="PF00884">
    <property type="entry name" value="Sulfatase"/>
    <property type="match status" value="1"/>
</dbReference>
<keyword evidence="3" id="KW-0479">Metal-binding</keyword>
<evidence type="ECO:0000256" key="3">
    <source>
        <dbReference type="ARBA" id="ARBA00022723"/>
    </source>
</evidence>
<evidence type="ECO:0000259" key="7">
    <source>
        <dbReference type="Pfam" id="PF00884"/>
    </source>
</evidence>
<dbReference type="GO" id="GO:0008484">
    <property type="term" value="F:sulfuric ester hydrolase activity"/>
    <property type="evidence" value="ECO:0007669"/>
    <property type="project" value="InterPro"/>
</dbReference>
<keyword evidence="5" id="KW-0325">Glycoprotein</keyword>
<organism evidence="8 9">
    <name type="scientific">Littorina saxatilis</name>
    <dbReference type="NCBI Taxonomy" id="31220"/>
    <lineage>
        <taxon>Eukaryota</taxon>
        <taxon>Metazoa</taxon>
        <taxon>Spiralia</taxon>
        <taxon>Lophotrochozoa</taxon>
        <taxon>Mollusca</taxon>
        <taxon>Gastropoda</taxon>
        <taxon>Caenogastropoda</taxon>
        <taxon>Littorinimorpha</taxon>
        <taxon>Littorinoidea</taxon>
        <taxon>Littorinidae</taxon>
        <taxon>Littorina</taxon>
    </lineage>
</organism>
<gene>
    <name evidence="8" type="ORF">V1264_003268</name>
</gene>
<dbReference type="Gene3D" id="3.30.1120.10">
    <property type="match status" value="1"/>
</dbReference>
<keyword evidence="4" id="KW-0106">Calcium</keyword>
<keyword evidence="9" id="KW-1185">Reference proteome</keyword>